<dbReference type="AlphaFoldDB" id="A2EIV8"/>
<evidence type="ECO:0000313" key="2">
    <source>
        <dbReference type="EMBL" id="EAY07442.1"/>
    </source>
</evidence>
<organism evidence="2 3">
    <name type="scientific">Trichomonas vaginalis (strain ATCC PRA-98 / G3)</name>
    <dbReference type="NCBI Taxonomy" id="412133"/>
    <lineage>
        <taxon>Eukaryota</taxon>
        <taxon>Metamonada</taxon>
        <taxon>Parabasalia</taxon>
        <taxon>Trichomonadida</taxon>
        <taxon>Trichomonadidae</taxon>
        <taxon>Trichomonas</taxon>
    </lineage>
</organism>
<dbReference type="KEGG" id="tva:4765333"/>
<accession>A2EIV8</accession>
<reference evidence="2" key="2">
    <citation type="journal article" date="2007" name="Science">
        <title>Draft genome sequence of the sexually transmitted pathogen Trichomonas vaginalis.</title>
        <authorList>
            <person name="Carlton J.M."/>
            <person name="Hirt R.P."/>
            <person name="Silva J.C."/>
            <person name="Delcher A.L."/>
            <person name="Schatz M."/>
            <person name="Zhao Q."/>
            <person name="Wortman J.R."/>
            <person name="Bidwell S.L."/>
            <person name="Alsmark U.C.M."/>
            <person name="Besteiro S."/>
            <person name="Sicheritz-Ponten T."/>
            <person name="Noel C.J."/>
            <person name="Dacks J.B."/>
            <person name="Foster P.G."/>
            <person name="Simillion C."/>
            <person name="Van de Peer Y."/>
            <person name="Miranda-Saavedra D."/>
            <person name="Barton G.J."/>
            <person name="Westrop G.D."/>
            <person name="Mueller S."/>
            <person name="Dessi D."/>
            <person name="Fiori P.L."/>
            <person name="Ren Q."/>
            <person name="Paulsen I."/>
            <person name="Zhang H."/>
            <person name="Bastida-Corcuera F.D."/>
            <person name="Simoes-Barbosa A."/>
            <person name="Brown M.T."/>
            <person name="Hayes R.D."/>
            <person name="Mukherjee M."/>
            <person name="Okumura C.Y."/>
            <person name="Schneider R."/>
            <person name="Smith A.J."/>
            <person name="Vanacova S."/>
            <person name="Villalvazo M."/>
            <person name="Haas B.J."/>
            <person name="Pertea M."/>
            <person name="Feldblyum T.V."/>
            <person name="Utterback T.R."/>
            <person name="Shu C.L."/>
            <person name="Osoegawa K."/>
            <person name="de Jong P.J."/>
            <person name="Hrdy I."/>
            <person name="Horvathova L."/>
            <person name="Zubacova Z."/>
            <person name="Dolezal P."/>
            <person name="Malik S.B."/>
            <person name="Logsdon J.M. Jr."/>
            <person name="Henze K."/>
            <person name="Gupta A."/>
            <person name="Wang C.C."/>
            <person name="Dunne R.L."/>
            <person name="Upcroft J.A."/>
            <person name="Upcroft P."/>
            <person name="White O."/>
            <person name="Salzberg S.L."/>
            <person name="Tang P."/>
            <person name="Chiu C.-H."/>
            <person name="Lee Y.-S."/>
            <person name="Embley T.M."/>
            <person name="Coombs G.H."/>
            <person name="Mottram J.C."/>
            <person name="Tachezy J."/>
            <person name="Fraser-Liggett C.M."/>
            <person name="Johnson P.J."/>
        </authorList>
    </citation>
    <scope>NUCLEOTIDE SEQUENCE [LARGE SCALE GENOMIC DNA]</scope>
    <source>
        <strain evidence="2">G3</strain>
    </source>
</reference>
<proteinExistence type="predicted"/>
<gene>
    <name evidence="2" type="ORF">TVAG_419840</name>
</gene>
<dbReference type="EMBL" id="DS113400">
    <property type="protein sequence ID" value="EAY07442.1"/>
    <property type="molecule type" value="Genomic_DNA"/>
</dbReference>
<evidence type="ECO:0000313" key="3">
    <source>
        <dbReference type="Proteomes" id="UP000001542"/>
    </source>
</evidence>
<protein>
    <submittedName>
        <fullName evidence="2">Uncharacterized protein</fullName>
    </submittedName>
</protein>
<dbReference type="Proteomes" id="UP000001542">
    <property type="component" value="Unassembled WGS sequence"/>
</dbReference>
<reference evidence="2" key="1">
    <citation type="submission" date="2006-10" db="EMBL/GenBank/DDBJ databases">
        <authorList>
            <person name="Amadeo P."/>
            <person name="Zhao Q."/>
            <person name="Wortman J."/>
            <person name="Fraser-Liggett C."/>
            <person name="Carlton J."/>
        </authorList>
    </citation>
    <scope>NUCLEOTIDE SEQUENCE</scope>
    <source>
        <strain evidence="2">G3</strain>
    </source>
</reference>
<keyword evidence="3" id="KW-1185">Reference proteome</keyword>
<feature type="region of interest" description="Disordered" evidence="1">
    <location>
        <begin position="310"/>
        <end position="330"/>
    </location>
</feature>
<dbReference type="VEuPathDB" id="TrichDB:TVAGG3_0914180"/>
<name>A2EIV8_TRIV3</name>
<sequence length="418" mass="48997">MSIIDRIIEFIRLPPKIVFEYQQLKQHSRKSQLIDFIIKQFQDRIDTLNKQKGHLKVDLDINQIFVQRNTLQKSIGKIEFSPDLSMIDFECKRIIRDQILLMKNRWQNVLFKQLVEEFHIEERNPLQDLTDKIKKVCDIVPVSSLIRCYFDMTRDQKTSFMEISDDQISLITEIPQSNNNLKIINKSEFDARERKEKLKLSQISSGKSIKEYIKYYDIYLKFCNNFPNTLRRIKERMKRRDIVKANEDYTKLYLLDDWAQKIINDKNNPLVLIAQNYHDYFSIIDNIISNNGGANVCFIVPKSVPPKVATEWKENKPDNNNKKEETEAEMKIERPTTEKARITKSQVKTGTIGQGKGISRISVDSSPDVVQRAILESMKMASNDVILRFSNTKLYEDSTKEILDQNKDVSNIDCIIKS</sequence>
<dbReference type="RefSeq" id="XP_001319665.1">
    <property type="nucleotide sequence ID" value="XM_001319630.1"/>
</dbReference>
<dbReference type="VEuPathDB" id="TrichDB:TVAG_419840"/>
<evidence type="ECO:0000256" key="1">
    <source>
        <dbReference type="SAM" id="MobiDB-lite"/>
    </source>
</evidence>
<dbReference type="STRING" id="5722.A2EIV8"/>
<dbReference type="InParanoid" id="A2EIV8"/>